<dbReference type="PATRIC" id="fig|1195763.3.peg.3721"/>
<dbReference type="RefSeq" id="WP_047880190.1">
    <property type="nucleotide sequence ID" value="NZ_LDOT01000026.1"/>
</dbReference>
<reference evidence="1 2" key="1">
    <citation type="submission" date="2015-05" db="EMBL/GenBank/DDBJ databases">
        <title>Photobacterium galathea sp. nov.</title>
        <authorList>
            <person name="Machado H."/>
            <person name="Gram L."/>
        </authorList>
    </citation>
    <scope>NUCLEOTIDE SEQUENCE [LARGE SCALE GENOMIC DNA]</scope>
    <source>
        <strain evidence="1 2">CGMCC 1.12159</strain>
    </source>
</reference>
<dbReference type="Pfam" id="PF11140">
    <property type="entry name" value="DUF2913"/>
    <property type="match status" value="1"/>
</dbReference>
<dbReference type="InterPro" id="IPR021316">
    <property type="entry name" value="DUF2913"/>
</dbReference>
<evidence type="ECO:0000313" key="2">
    <source>
        <dbReference type="Proteomes" id="UP000036097"/>
    </source>
</evidence>
<comment type="caution">
    <text evidence="1">The sequence shown here is derived from an EMBL/GenBank/DDBJ whole genome shotgun (WGS) entry which is preliminary data.</text>
</comment>
<dbReference type="Proteomes" id="UP000036097">
    <property type="component" value="Unassembled WGS sequence"/>
</dbReference>
<sequence length="190" mass="22112">MTQSQMLLDVSTNALLLVEFKKLEKPLTKSESNNLLLKYLKRIAKIERYRKIRKSVKHWILLGRQADANLENILDIEHDRLLNNSSTDLYRFVVLIEEIESELKTKVQYSSAHKIDLSARFGQVLVCVVDENLKASFDDDGLMCKSTQILFIGSPEYKDVFSSVIDKAYYFQSVVAYEDESHLRVELFRR</sequence>
<evidence type="ECO:0000313" key="1">
    <source>
        <dbReference type="EMBL" id="KLV03763.1"/>
    </source>
</evidence>
<gene>
    <name evidence="1" type="ORF">ABT56_17450</name>
</gene>
<protein>
    <recommendedName>
        <fullName evidence="3">DUF2913 domain-containing protein</fullName>
    </recommendedName>
</protein>
<name>A0A0J1GVN6_9GAMM</name>
<accession>A0A0J1GVN6</accession>
<organism evidence="1 2">
    <name type="scientific">Photobacterium aquae</name>
    <dbReference type="NCBI Taxonomy" id="1195763"/>
    <lineage>
        <taxon>Bacteria</taxon>
        <taxon>Pseudomonadati</taxon>
        <taxon>Pseudomonadota</taxon>
        <taxon>Gammaproteobacteria</taxon>
        <taxon>Vibrionales</taxon>
        <taxon>Vibrionaceae</taxon>
        <taxon>Photobacterium</taxon>
    </lineage>
</organism>
<proteinExistence type="predicted"/>
<evidence type="ECO:0008006" key="3">
    <source>
        <dbReference type="Google" id="ProtNLM"/>
    </source>
</evidence>
<dbReference type="EMBL" id="LDOT01000026">
    <property type="protein sequence ID" value="KLV03763.1"/>
    <property type="molecule type" value="Genomic_DNA"/>
</dbReference>
<dbReference type="AlphaFoldDB" id="A0A0J1GVN6"/>
<keyword evidence="2" id="KW-1185">Reference proteome</keyword>
<dbReference type="OrthoDB" id="5875099at2"/>